<organism evidence="1 2">
    <name type="scientific">Pararhodospirillum oryzae</name>
    <dbReference type="NCBI Taxonomy" id="478448"/>
    <lineage>
        <taxon>Bacteria</taxon>
        <taxon>Pseudomonadati</taxon>
        <taxon>Pseudomonadota</taxon>
        <taxon>Alphaproteobacteria</taxon>
        <taxon>Rhodospirillales</taxon>
        <taxon>Rhodospirillaceae</taxon>
        <taxon>Pararhodospirillum</taxon>
    </lineage>
</organism>
<name>A0A512H4M5_9PROT</name>
<sequence>MCTVVLDWRPGTVWPLLLAGNRDEMRSRPWEGPARHWPDRPDVLAPIDSLAGGSWIGLNETGVVACVLNRLGTLGPAPGRRSRGELVLDALDHADAVDGAQALAELDGRAYRPFNLIVADNRDAFWIRHADPTGTAPITVHPLPVGLSVLTALDLNDEADPRLAGALPRLRALPRPNPEDEEDGWHAWQAVLADTTPARPDRPTSAVCFMTEQGFGTVCSTLVALPEPGHARGQGRLWFAAGPPDRTPFQRIV</sequence>
<proteinExistence type="predicted"/>
<dbReference type="Proteomes" id="UP000321567">
    <property type="component" value="Unassembled WGS sequence"/>
</dbReference>
<dbReference type="InterPro" id="IPR008551">
    <property type="entry name" value="TANGO2"/>
</dbReference>
<dbReference type="Pfam" id="PF05742">
    <property type="entry name" value="TANGO2"/>
    <property type="match status" value="1"/>
</dbReference>
<evidence type="ECO:0000313" key="2">
    <source>
        <dbReference type="Proteomes" id="UP000321567"/>
    </source>
</evidence>
<gene>
    <name evidence="1" type="ORF">ROR02_05450</name>
</gene>
<dbReference type="AlphaFoldDB" id="A0A512H4M5"/>
<dbReference type="Gene3D" id="3.60.60.10">
    <property type="entry name" value="Penicillin V Acylase, Chain A"/>
    <property type="match status" value="1"/>
</dbReference>
<dbReference type="PANTHER" id="PTHR17985">
    <property type="entry name" value="SER/THR-RICH PROTEIN T10 IN DGCR REGION"/>
    <property type="match status" value="1"/>
</dbReference>
<accession>A0A512H4M5</accession>
<evidence type="ECO:0000313" key="1">
    <source>
        <dbReference type="EMBL" id="GEO80414.1"/>
    </source>
</evidence>
<protein>
    <recommendedName>
        <fullName evidence="3">NRDE family protein</fullName>
    </recommendedName>
</protein>
<evidence type="ECO:0008006" key="3">
    <source>
        <dbReference type="Google" id="ProtNLM"/>
    </source>
</evidence>
<dbReference type="RefSeq" id="WP_147162475.1">
    <property type="nucleotide sequence ID" value="NZ_BJZO01000009.1"/>
</dbReference>
<dbReference type="OrthoDB" id="4380123at2"/>
<reference evidence="1 2" key="1">
    <citation type="submission" date="2019-07" db="EMBL/GenBank/DDBJ databases">
        <title>Whole genome shotgun sequence of Rhodospirillum oryzae NBRC 107573.</title>
        <authorList>
            <person name="Hosoyama A."/>
            <person name="Uohara A."/>
            <person name="Ohji S."/>
            <person name="Ichikawa N."/>
        </authorList>
    </citation>
    <scope>NUCLEOTIDE SEQUENCE [LARGE SCALE GENOMIC DNA]</scope>
    <source>
        <strain evidence="1 2">NBRC 107573</strain>
    </source>
</reference>
<keyword evidence="2" id="KW-1185">Reference proteome</keyword>
<dbReference type="PANTHER" id="PTHR17985:SF8">
    <property type="entry name" value="TRANSPORT AND GOLGI ORGANIZATION PROTEIN 2 HOMOLOG"/>
    <property type="match status" value="1"/>
</dbReference>
<comment type="caution">
    <text evidence="1">The sequence shown here is derived from an EMBL/GenBank/DDBJ whole genome shotgun (WGS) entry which is preliminary data.</text>
</comment>
<dbReference type="EMBL" id="BJZO01000009">
    <property type="protein sequence ID" value="GEO80414.1"/>
    <property type="molecule type" value="Genomic_DNA"/>
</dbReference>